<gene>
    <name evidence="2" type="ORF">FSB_LOCUS3206</name>
</gene>
<dbReference type="GO" id="GO:0003676">
    <property type="term" value="F:nucleic acid binding"/>
    <property type="evidence" value="ECO:0007669"/>
    <property type="project" value="InterPro"/>
</dbReference>
<feature type="domain" description="RNase H type-1" evidence="1">
    <location>
        <begin position="59"/>
        <end position="181"/>
    </location>
</feature>
<evidence type="ECO:0000313" key="2">
    <source>
        <dbReference type="EMBL" id="SPC75324.1"/>
    </source>
</evidence>
<protein>
    <recommendedName>
        <fullName evidence="1">RNase H type-1 domain-containing protein</fullName>
    </recommendedName>
</protein>
<dbReference type="PANTHER" id="PTHR47723">
    <property type="entry name" value="OS05G0353850 PROTEIN"/>
    <property type="match status" value="1"/>
</dbReference>
<dbReference type="InterPro" id="IPR053151">
    <property type="entry name" value="RNase_H-like"/>
</dbReference>
<dbReference type="SUPFAM" id="SSF53098">
    <property type="entry name" value="Ribonuclease H-like"/>
    <property type="match status" value="1"/>
</dbReference>
<dbReference type="EMBL" id="OIVN01000154">
    <property type="protein sequence ID" value="SPC75324.1"/>
    <property type="molecule type" value="Genomic_DNA"/>
</dbReference>
<dbReference type="AlphaFoldDB" id="A0A2N9EL70"/>
<evidence type="ECO:0000259" key="1">
    <source>
        <dbReference type="Pfam" id="PF13456"/>
    </source>
</evidence>
<dbReference type="InterPro" id="IPR002156">
    <property type="entry name" value="RNaseH_domain"/>
</dbReference>
<dbReference type="PANTHER" id="PTHR47723:SF19">
    <property type="entry name" value="POLYNUCLEOTIDYL TRANSFERASE, RIBONUCLEASE H-LIKE SUPERFAMILY PROTEIN"/>
    <property type="match status" value="1"/>
</dbReference>
<dbReference type="InterPro" id="IPR044730">
    <property type="entry name" value="RNase_H-like_dom_plant"/>
</dbReference>
<dbReference type="CDD" id="cd06222">
    <property type="entry name" value="RNase_H_like"/>
    <property type="match status" value="1"/>
</dbReference>
<accession>A0A2N9EL70</accession>
<sequence>MELGSRRSESEIARARECYSFDRRRGCEGWVDNVGGWVGRDGGRRCERDMVGVAVGGVNYDGAIFKNSDEAGMGIVIRDRTGQAIATLSQKIKYPQSMEATEALAARRAIQFAIELGLREVESEGDSTIITEALIRGSYNQAAFGTIIEDARCLTRMMQGIFFSHVKRSGNIVAHTLARRAQFCSIPVIRMGNVPSELESLLQQDSSF</sequence>
<organism evidence="2">
    <name type="scientific">Fagus sylvatica</name>
    <name type="common">Beechnut</name>
    <dbReference type="NCBI Taxonomy" id="28930"/>
    <lineage>
        <taxon>Eukaryota</taxon>
        <taxon>Viridiplantae</taxon>
        <taxon>Streptophyta</taxon>
        <taxon>Embryophyta</taxon>
        <taxon>Tracheophyta</taxon>
        <taxon>Spermatophyta</taxon>
        <taxon>Magnoliopsida</taxon>
        <taxon>eudicotyledons</taxon>
        <taxon>Gunneridae</taxon>
        <taxon>Pentapetalae</taxon>
        <taxon>rosids</taxon>
        <taxon>fabids</taxon>
        <taxon>Fagales</taxon>
        <taxon>Fagaceae</taxon>
        <taxon>Fagus</taxon>
    </lineage>
</organism>
<dbReference type="InterPro" id="IPR036397">
    <property type="entry name" value="RNaseH_sf"/>
</dbReference>
<dbReference type="Pfam" id="PF13456">
    <property type="entry name" value="RVT_3"/>
    <property type="match status" value="1"/>
</dbReference>
<dbReference type="InterPro" id="IPR012337">
    <property type="entry name" value="RNaseH-like_sf"/>
</dbReference>
<dbReference type="GO" id="GO:0004523">
    <property type="term" value="F:RNA-DNA hybrid ribonuclease activity"/>
    <property type="evidence" value="ECO:0007669"/>
    <property type="project" value="InterPro"/>
</dbReference>
<name>A0A2N9EL70_FAGSY</name>
<reference evidence="2" key="1">
    <citation type="submission" date="2018-02" db="EMBL/GenBank/DDBJ databases">
        <authorList>
            <person name="Cohen D.B."/>
            <person name="Kent A.D."/>
        </authorList>
    </citation>
    <scope>NUCLEOTIDE SEQUENCE</scope>
</reference>
<proteinExistence type="predicted"/>
<dbReference type="Gene3D" id="3.30.420.10">
    <property type="entry name" value="Ribonuclease H-like superfamily/Ribonuclease H"/>
    <property type="match status" value="1"/>
</dbReference>